<dbReference type="PROSITE" id="PS51318">
    <property type="entry name" value="TAT"/>
    <property type="match status" value="1"/>
</dbReference>
<proteinExistence type="predicted"/>
<dbReference type="InterPro" id="IPR006311">
    <property type="entry name" value="TAT_signal"/>
</dbReference>
<dbReference type="AlphaFoldDB" id="A0A9P1BGD4"/>
<dbReference type="EMBL" id="CAMXCT010000001">
    <property type="protein sequence ID" value="CAI3971965.1"/>
    <property type="molecule type" value="Genomic_DNA"/>
</dbReference>
<evidence type="ECO:0000313" key="4">
    <source>
        <dbReference type="EMBL" id="CAL4759277.1"/>
    </source>
</evidence>
<evidence type="ECO:0000313" key="2">
    <source>
        <dbReference type="EMBL" id="CAI3971965.1"/>
    </source>
</evidence>
<protein>
    <submittedName>
        <fullName evidence="4">DUF1501 domain-containing protein</fullName>
    </submittedName>
</protein>
<dbReference type="EMBL" id="CAMXCT030000001">
    <property type="protein sequence ID" value="CAL4759277.1"/>
    <property type="molecule type" value="Genomic_DNA"/>
</dbReference>
<feature type="compositionally biased region" description="Low complexity" evidence="1">
    <location>
        <begin position="498"/>
        <end position="510"/>
    </location>
</feature>
<dbReference type="Proteomes" id="UP001152797">
    <property type="component" value="Unassembled WGS sequence"/>
</dbReference>
<evidence type="ECO:0000313" key="3">
    <source>
        <dbReference type="EMBL" id="CAL1125340.1"/>
    </source>
</evidence>
<dbReference type="InterPro" id="IPR017850">
    <property type="entry name" value="Alkaline_phosphatase_core_sf"/>
</dbReference>
<organism evidence="2">
    <name type="scientific">Cladocopium goreaui</name>
    <dbReference type="NCBI Taxonomy" id="2562237"/>
    <lineage>
        <taxon>Eukaryota</taxon>
        <taxon>Sar</taxon>
        <taxon>Alveolata</taxon>
        <taxon>Dinophyceae</taxon>
        <taxon>Suessiales</taxon>
        <taxon>Symbiodiniaceae</taxon>
        <taxon>Cladocopium</taxon>
    </lineage>
</organism>
<dbReference type="OrthoDB" id="10062857at2759"/>
<dbReference type="PANTHER" id="PTHR43737:SF1">
    <property type="entry name" value="DUF1501 DOMAIN-CONTAINING PROTEIN"/>
    <property type="match status" value="1"/>
</dbReference>
<accession>A0A9P1BGD4</accession>
<keyword evidence="5" id="KW-1185">Reference proteome</keyword>
<evidence type="ECO:0000313" key="5">
    <source>
        <dbReference type="Proteomes" id="UP001152797"/>
    </source>
</evidence>
<reference evidence="3" key="2">
    <citation type="submission" date="2024-04" db="EMBL/GenBank/DDBJ databases">
        <authorList>
            <person name="Chen Y."/>
            <person name="Shah S."/>
            <person name="Dougan E. K."/>
            <person name="Thang M."/>
            <person name="Chan C."/>
        </authorList>
    </citation>
    <scope>NUCLEOTIDE SEQUENCE [LARGE SCALE GENOMIC DNA]</scope>
</reference>
<reference evidence="2" key="1">
    <citation type="submission" date="2022-10" db="EMBL/GenBank/DDBJ databases">
        <authorList>
            <person name="Chen Y."/>
            <person name="Dougan E. K."/>
            <person name="Chan C."/>
            <person name="Rhodes N."/>
            <person name="Thang M."/>
        </authorList>
    </citation>
    <scope>NUCLEOTIDE SEQUENCE</scope>
</reference>
<gene>
    <name evidence="2" type="ORF">C1SCF055_LOCUS555</name>
</gene>
<dbReference type="PANTHER" id="PTHR43737">
    <property type="entry name" value="BLL7424 PROTEIN"/>
    <property type="match status" value="1"/>
</dbReference>
<evidence type="ECO:0000256" key="1">
    <source>
        <dbReference type="SAM" id="MobiDB-lite"/>
    </source>
</evidence>
<feature type="region of interest" description="Disordered" evidence="1">
    <location>
        <begin position="494"/>
        <end position="517"/>
    </location>
</feature>
<dbReference type="Pfam" id="PF07394">
    <property type="entry name" value="DUF1501"/>
    <property type="match status" value="1"/>
</dbReference>
<comment type="caution">
    <text evidence="2">The sequence shown here is derived from an EMBL/GenBank/DDBJ whole genome shotgun (WGS) entry which is preliminary data.</text>
</comment>
<dbReference type="EMBL" id="CAMXCT020000001">
    <property type="protein sequence ID" value="CAL1125340.1"/>
    <property type="molecule type" value="Genomic_DNA"/>
</dbReference>
<name>A0A9P1BGD4_9DINO</name>
<dbReference type="SUPFAM" id="SSF53649">
    <property type="entry name" value="Alkaline phosphatase-like"/>
    <property type="match status" value="1"/>
</dbReference>
<dbReference type="InterPro" id="IPR010869">
    <property type="entry name" value="DUF1501"/>
</dbReference>
<sequence>MAITPRPSRRDFLKATAPLSLGLNFSGLTLARAAAIGQSHTANIRQRVNSCILVFYYGGPSHLDTLDMKPDGPSEIRGEFKPISTAVPGIQVCEHMPNLARVMDKVTVVRSMTHGNRLHDSASTMVLLGKEPPNGDVENFAPIPQFFPSYGSTLSYLRQDRSLDISHAALPHKIHNVIDVPCQGGGFLGAAYDPFLITCDSTKRIYSSKMLDRPAELSIDRIAKRRSLLSQFDSPLNSQGVSSELDSLYTKAYDLLESKVVRQAMDIEQEAPAIRDRYGWAEEPSLGGGTGAEKGVSRNMRGQNLLMARRLVEAGVPFVNVYDFYQQGQNWDTHADNFKQHKDVLVPIAEQSLATLIEDLEERGLLDTTLVIAMGEFGRTPQINQNAGRDHWPDCYSILMAGGGIKGGHVYGASDQMGAQVDLDPVTPGDLAATIFWAFGVDPETLIHDQSNRPHPIARGKAAAPYTGAFRGFNNSAAFVANGYRTGMTNPGSVIGGRRSYSSKSYSPRRGFFGRRR</sequence>